<dbReference type="SUPFAM" id="SSF55073">
    <property type="entry name" value="Nucleotide cyclase"/>
    <property type="match status" value="1"/>
</dbReference>
<keyword evidence="4" id="KW-0548">Nucleotidyltransferase</keyword>
<organism evidence="4 5">
    <name type="scientific">Novosphingobium bradum</name>
    <dbReference type="NCBI Taxonomy" id="1737444"/>
    <lineage>
        <taxon>Bacteria</taxon>
        <taxon>Pseudomonadati</taxon>
        <taxon>Pseudomonadota</taxon>
        <taxon>Alphaproteobacteria</taxon>
        <taxon>Sphingomonadales</taxon>
        <taxon>Sphingomonadaceae</taxon>
        <taxon>Novosphingobium</taxon>
    </lineage>
</organism>
<dbReference type="EMBL" id="JBHRTQ010000007">
    <property type="protein sequence ID" value="MFC3173892.1"/>
    <property type="molecule type" value="Genomic_DNA"/>
</dbReference>
<dbReference type="PROSITE" id="PS50887">
    <property type="entry name" value="GGDEF"/>
    <property type="match status" value="1"/>
</dbReference>
<dbReference type="Pfam" id="PF00990">
    <property type="entry name" value="GGDEF"/>
    <property type="match status" value="1"/>
</dbReference>
<comment type="catalytic activity">
    <reaction evidence="2">
        <text>2 GTP = 3',3'-c-di-GMP + 2 diphosphate</text>
        <dbReference type="Rhea" id="RHEA:24898"/>
        <dbReference type="ChEBI" id="CHEBI:33019"/>
        <dbReference type="ChEBI" id="CHEBI:37565"/>
        <dbReference type="ChEBI" id="CHEBI:58805"/>
        <dbReference type="EC" id="2.7.7.65"/>
    </reaction>
</comment>
<dbReference type="Proteomes" id="UP001595604">
    <property type="component" value="Unassembled WGS sequence"/>
</dbReference>
<feature type="non-terminal residue" evidence="4">
    <location>
        <position position="1"/>
    </location>
</feature>
<dbReference type="GO" id="GO:0052621">
    <property type="term" value="F:diguanylate cyclase activity"/>
    <property type="evidence" value="ECO:0007669"/>
    <property type="project" value="UniProtKB-EC"/>
</dbReference>
<dbReference type="EC" id="2.7.7.65" evidence="1"/>
<dbReference type="InterPro" id="IPR029787">
    <property type="entry name" value="Nucleotide_cyclase"/>
</dbReference>
<keyword evidence="4" id="KW-0808">Transferase</keyword>
<evidence type="ECO:0000256" key="1">
    <source>
        <dbReference type="ARBA" id="ARBA00012528"/>
    </source>
</evidence>
<evidence type="ECO:0000256" key="2">
    <source>
        <dbReference type="ARBA" id="ARBA00034247"/>
    </source>
</evidence>
<accession>A0ABV7IUM6</accession>
<dbReference type="PANTHER" id="PTHR45138">
    <property type="entry name" value="REGULATORY COMPONENTS OF SENSORY TRANSDUCTION SYSTEM"/>
    <property type="match status" value="1"/>
</dbReference>
<dbReference type="InterPro" id="IPR050469">
    <property type="entry name" value="Diguanylate_Cyclase"/>
</dbReference>
<proteinExistence type="predicted"/>
<evidence type="ECO:0000313" key="5">
    <source>
        <dbReference type="Proteomes" id="UP001595604"/>
    </source>
</evidence>
<sequence>GGEEFALVGTAEELPEGLALGVLADVRGQAMAQGVRITVSLGMADGLVRCEDEWRELYRRADLALYRAKAEGRNRAVHAGPESLLNRAGNGNAAWAQATA</sequence>
<protein>
    <recommendedName>
        <fullName evidence="1">diguanylate cyclase</fullName>
        <ecNumber evidence="1">2.7.7.65</ecNumber>
    </recommendedName>
</protein>
<reference evidence="5" key="1">
    <citation type="journal article" date="2019" name="Int. J. Syst. Evol. Microbiol.">
        <title>The Global Catalogue of Microorganisms (GCM) 10K type strain sequencing project: providing services to taxonomists for standard genome sequencing and annotation.</title>
        <authorList>
            <consortium name="The Broad Institute Genomics Platform"/>
            <consortium name="The Broad Institute Genome Sequencing Center for Infectious Disease"/>
            <person name="Wu L."/>
            <person name="Ma J."/>
        </authorList>
    </citation>
    <scope>NUCLEOTIDE SEQUENCE [LARGE SCALE GENOMIC DNA]</scope>
    <source>
        <strain evidence="5">KCTC 42984</strain>
    </source>
</reference>
<name>A0ABV7IUM6_9SPHN</name>
<dbReference type="PANTHER" id="PTHR45138:SF9">
    <property type="entry name" value="DIGUANYLATE CYCLASE DGCM-RELATED"/>
    <property type="match status" value="1"/>
</dbReference>
<dbReference type="InterPro" id="IPR000160">
    <property type="entry name" value="GGDEF_dom"/>
</dbReference>
<keyword evidence="5" id="KW-1185">Reference proteome</keyword>
<feature type="domain" description="GGDEF" evidence="3">
    <location>
        <begin position="1"/>
        <end position="81"/>
    </location>
</feature>
<dbReference type="RefSeq" id="WP_379509273.1">
    <property type="nucleotide sequence ID" value="NZ_JBHRTQ010000007.1"/>
</dbReference>
<dbReference type="InterPro" id="IPR043128">
    <property type="entry name" value="Rev_trsase/Diguanyl_cyclase"/>
</dbReference>
<evidence type="ECO:0000313" key="4">
    <source>
        <dbReference type="EMBL" id="MFC3173892.1"/>
    </source>
</evidence>
<dbReference type="Gene3D" id="3.30.70.270">
    <property type="match status" value="1"/>
</dbReference>
<comment type="caution">
    <text evidence="4">The sequence shown here is derived from an EMBL/GenBank/DDBJ whole genome shotgun (WGS) entry which is preliminary data.</text>
</comment>
<gene>
    <name evidence="4" type="ORF">ACFOD9_06475</name>
</gene>
<evidence type="ECO:0000259" key="3">
    <source>
        <dbReference type="PROSITE" id="PS50887"/>
    </source>
</evidence>